<dbReference type="InterPro" id="IPR009000">
    <property type="entry name" value="Transl_B-barrel_sf"/>
</dbReference>
<organism evidence="1 2">
    <name type="scientific">Candidatus Portnoybacteria bacterium RIFCSPHIGHO2_12_FULL_38_9</name>
    <dbReference type="NCBI Taxonomy" id="1801997"/>
    <lineage>
        <taxon>Bacteria</taxon>
        <taxon>Candidatus Portnoyibacteriota</taxon>
    </lineage>
</organism>
<protein>
    <recommendedName>
        <fullName evidence="3">Translation elongation factor-like protein</fullName>
    </recommendedName>
</protein>
<dbReference type="STRING" id="1801997.A3J64_00970"/>
<evidence type="ECO:0000313" key="1">
    <source>
        <dbReference type="EMBL" id="OGZ36652.1"/>
    </source>
</evidence>
<evidence type="ECO:0000313" key="2">
    <source>
        <dbReference type="Proteomes" id="UP000177061"/>
    </source>
</evidence>
<evidence type="ECO:0008006" key="3">
    <source>
        <dbReference type="Google" id="ProtNLM"/>
    </source>
</evidence>
<reference evidence="1 2" key="1">
    <citation type="journal article" date="2016" name="Nat. Commun.">
        <title>Thousands of microbial genomes shed light on interconnected biogeochemical processes in an aquifer system.</title>
        <authorList>
            <person name="Anantharaman K."/>
            <person name="Brown C.T."/>
            <person name="Hug L.A."/>
            <person name="Sharon I."/>
            <person name="Castelle C.J."/>
            <person name="Probst A.J."/>
            <person name="Thomas B.C."/>
            <person name="Singh A."/>
            <person name="Wilkins M.J."/>
            <person name="Karaoz U."/>
            <person name="Brodie E.L."/>
            <person name="Williams K.H."/>
            <person name="Hubbard S.S."/>
            <person name="Banfield J.F."/>
        </authorList>
    </citation>
    <scope>NUCLEOTIDE SEQUENCE [LARGE SCALE GENOMIC DNA]</scope>
</reference>
<gene>
    <name evidence="1" type="ORF">A3J64_00970</name>
</gene>
<accession>A0A1G2FFS0</accession>
<dbReference type="AlphaFoldDB" id="A0A1G2FFS0"/>
<comment type="caution">
    <text evidence="1">The sequence shown here is derived from an EMBL/GenBank/DDBJ whole genome shotgun (WGS) entry which is preliminary data.</text>
</comment>
<dbReference type="SUPFAM" id="SSF50447">
    <property type="entry name" value="Translation proteins"/>
    <property type="match status" value="1"/>
</dbReference>
<dbReference type="EMBL" id="MHNB01000024">
    <property type="protein sequence ID" value="OGZ36652.1"/>
    <property type="molecule type" value="Genomic_DNA"/>
</dbReference>
<sequence>MEEKLIGKITHYFTNIGVGVIEITDNKLKVGDSIHIKGTATDFEQKIASMQIEHENVKEAEAGQAIGLKVDQAVRDNDQVFKIIE</sequence>
<proteinExistence type="predicted"/>
<dbReference type="Gene3D" id="2.40.30.10">
    <property type="entry name" value="Translation factors"/>
    <property type="match status" value="1"/>
</dbReference>
<dbReference type="Proteomes" id="UP000177061">
    <property type="component" value="Unassembled WGS sequence"/>
</dbReference>
<name>A0A1G2FFS0_9BACT</name>